<feature type="region of interest" description="Disordered" evidence="2">
    <location>
        <begin position="156"/>
        <end position="209"/>
    </location>
</feature>
<organism evidence="4">
    <name type="scientific">hydrothermal vent metagenome</name>
    <dbReference type="NCBI Taxonomy" id="652676"/>
    <lineage>
        <taxon>unclassified sequences</taxon>
        <taxon>metagenomes</taxon>
        <taxon>ecological metagenomes</taxon>
    </lineage>
</organism>
<dbReference type="GO" id="GO:1902201">
    <property type="term" value="P:negative regulation of bacterial-type flagellum-dependent cell motility"/>
    <property type="evidence" value="ECO:0007669"/>
    <property type="project" value="TreeGrafter"/>
</dbReference>
<dbReference type="EMBL" id="UOFP01000285">
    <property type="protein sequence ID" value="VAW89672.1"/>
    <property type="molecule type" value="Genomic_DNA"/>
</dbReference>
<dbReference type="InterPro" id="IPR029787">
    <property type="entry name" value="Nucleotide_cyclase"/>
</dbReference>
<accession>A0A3B0ZQF5</accession>
<dbReference type="PROSITE" id="PS50887">
    <property type="entry name" value="GGDEF"/>
    <property type="match status" value="1"/>
</dbReference>
<dbReference type="InterPro" id="IPR000160">
    <property type="entry name" value="GGDEF_dom"/>
</dbReference>
<dbReference type="InterPro" id="IPR048516">
    <property type="entry name" value="DGCcoil"/>
</dbReference>
<dbReference type="GO" id="GO:0005886">
    <property type="term" value="C:plasma membrane"/>
    <property type="evidence" value="ECO:0007669"/>
    <property type="project" value="TreeGrafter"/>
</dbReference>
<keyword evidence="1" id="KW-0175">Coiled coil</keyword>
<evidence type="ECO:0000256" key="1">
    <source>
        <dbReference type="SAM" id="Coils"/>
    </source>
</evidence>
<dbReference type="FunFam" id="3.30.70.270:FF:000001">
    <property type="entry name" value="Diguanylate cyclase domain protein"/>
    <property type="match status" value="1"/>
</dbReference>
<proteinExistence type="predicted"/>
<feature type="compositionally biased region" description="Low complexity" evidence="2">
    <location>
        <begin position="198"/>
        <end position="209"/>
    </location>
</feature>
<sequence>MQDDESQALQWKKKYFSALEKLEQVEQKSADDDALLRRSLSRLSLALDGFDGPLDKQLDKLRNDIRSGRKPLHIGQLSEEISERGQAVSQQQQSQPKNQLLLLTLLDKLTLPSALNKQKTTLCRELNHKHAGQQINAHIDTLAILLRAAQSANKTNDVAATETPQQAVETPKAKKESSEAGFLSRLFSGDEKKKTEDTNTQTTTRTQPLQQLLSEVSLPSPYSEQLDDLNAKLDNSVDEADLTHFVSKLAKLLSAPPEERKSASSEEAETTPPQGETAREVLLQLLDRITLVDPYAQQLEALREEISGKEESQLDFSQILESLATLISHAQSLSQSEKQALEGFLLNITDTLDQIDSNIRGTQIHQLRQSGEQLDSAVKSQVSDIQTSVLEMNNLAELKQCIQSRLQTINQHLDTFREENEEHYQQMEQAVESLADQVIKIESESDSLRKSLEEQRNKATKDPLTGISNRLAYDEFMPNEYSRWQRFQHHLTLIIWDIDHFKRVNDNFGHQAGDKALTIVAKLLKSKLRKVDHLARFGGEEFVSLLPETEIESALMVANKLRNVIAETDFHFSDQTVPLTISCGLAQFHEGDTPETVFQRADAALYQAKAAGRNQCQTEAEIETPTLGGHDNSPATK</sequence>
<protein>
    <submittedName>
        <fullName evidence="4">Diguanylate cyclase (GGDEF domain)</fullName>
    </submittedName>
</protein>
<dbReference type="CDD" id="cd01949">
    <property type="entry name" value="GGDEF"/>
    <property type="match status" value="1"/>
</dbReference>
<dbReference type="AlphaFoldDB" id="A0A3B0ZQF5"/>
<feature type="compositionally biased region" description="Polar residues" evidence="2">
    <location>
        <begin position="156"/>
        <end position="168"/>
    </location>
</feature>
<feature type="compositionally biased region" description="Basic and acidic residues" evidence="2">
    <location>
        <begin position="188"/>
        <end position="197"/>
    </location>
</feature>
<dbReference type="PANTHER" id="PTHR45138">
    <property type="entry name" value="REGULATORY COMPONENTS OF SENSORY TRANSDUCTION SYSTEM"/>
    <property type="match status" value="1"/>
</dbReference>
<evidence type="ECO:0000256" key="2">
    <source>
        <dbReference type="SAM" id="MobiDB-lite"/>
    </source>
</evidence>
<dbReference type="InterPro" id="IPR050469">
    <property type="entry name" value="Diguanylate_Cyclase"/>
</dbReference>
<dbReference type="GO" id="GO:0043709">
    <property type="term" value="P:cell adhesion involved in single-species biofilm formation"/>
    <property type="evidence" value="ECO:0007669"/>
    <property type="project" value="TreeGrafter"/>
</dbReference>
<dbReference type="InterPro" id="IPR043128">
    <property type="entry name" value="Rev_trsase/Diguanyl_cyclase"/>
</dbReference>
<dbReference type="SMART" id="SM00267">
    <property type="entry name" value="GGDEF"/>
    <property type="match status" value="1"/>
</dbReference>
<dbReference type="Gene3D" id="3.30.70.270">
    <property type="match status" value="1"/>
</dbReference>
<dbReference type="NCBIfam" id="TIGR00254">
    <property type="entry name" value="GGDEF"/>
    <property type="match status" value="1"/>
</dbReference>
<feature type="domain" description="GGDEF" evidence="3">
    <location>
        <begin position="489"/>
        <end position="621"/>
    </location>
</feature>
<feature type="region of interest" description="Disordered" evidence="2">
    <location>
        <begin position="254"/>
        <end position="277"/>
    </location>
</feature>
<name>A0A3B0ZQF5_9ZZZZ</name>
<dbReference type="SUPFAM" id="SSF55073">
    <property type="entry name" value="Nucleotide cyclase"/>
    <property type="match status" value="1"/>
</dbReference>
<reference evidence="4" key="1">
    <citation type="submission" date="2018-06" db="EMBL/GenBank/DDBJ databases">
        <authorList>
            <person name="Zhirakovskaya E."/>
        </authorList>
    </citation>
    <scope>NUCLEOTIDE SEQUENCE</scope>
</reference>
<dbReference type="PANTHER" id="PTHR45138:SF26">
    <property type="entry name" value="DIGUANYLATE CYCLASE"/>
    <property type="match status" value="1"/>
</dbReference>
<evidence type="ECO:0000313" key="4">
    <source>
        <dbReference type="EMBL" id="VAW89672.1"/>
    </source>
</evidence>
<dbReference type="Pfam" id="PF00990">
    <property type="entry name" value="GGDEF"/>
    <property type="match status" value="1"/>
</dbReference>
<dbReference type="GO" id="GO:0052621">
    <property type="term" value="F:diguanylate cyclase activity"/>
    <property type="evidence" value="ECO:0007669"/>
    <property type="project" value="TreeGrafter"/>
</dbReference>
<feature type="coiled-coil region" evidence="1">
    <location>
        <begin position="406"/>
        <end position="458"/>
    </location>
</feature>
<dbReference type="Pfam" id="PF20975">
    <property type="entry name" value="DGCcoil"/>
    <property type="match status" value="2"/>
</dbReference>
<evidence type="ECO:0000259" key="3">
    <source>
        <dbReference type="PROSITE" id="PS50887"/>
    </source>
</evidence>
<gene>
    <name evidence="4" type="ORF">MNBD_GAMMA18-1656</name>
</gene>